<keyword evidence="1" id="KW-1133">Transmembrane helix</keyword>
<keyword evidence="1" id="KW-0472">Membrane</keyword>
<name>A0A1I3ADJ1_9FIRM</name>
<reference evidence="3" key="1">
    <citation type="submission" date="2016-10" db="EMBL/GenBank/DDBJ databases">
        <authorList>
            <person name="Varghese N."/>
            <person name="Submissions S."/>
        </authorList>
    </citation>
    <scope>NUCLEOTIDE SEQUENCE [LARGE SCALE GENOMIC DNA]</scope>
    <source>
        <strain evidence="3">Z-7934</strain>
    </source>
</reference>
<feature type="transmembrane region" description="Helical" evidence="1">
    <location>
        <begin position="15"/>
        <end position="39"/>
    </location>
</feature>
<dbReference type="InterPro" id="IPR012902">
    <property type="entry name" value="N_methyl_site"/>
</dbReference>
<dbReference type="AlphaFoldDB" id="A0A1I3ADJ1"/>
<evidence type="ECO:0000256" key="1">
    <source>
        <dbReference type="SAM" id="Phobius"/>
    </source>
</evidence>
<keyword evidence="1" id="KW-0812">Transmembrane</keyword>
<dbReference type="NCBIfam" id="TIGR02532">
    <property type="entry name" value="IV_pilin_GFxxxE"/>
    <property type="match status" value="1"/>
</dbReference>
<protein>
    <submittedName>
        <fullName evidence="2">Prepilin-type N-terminal cleavage/methylation domain-containing protein</fullName>
    </submittedName>
</protein>
<dbReference type="Proteomes" id="UP000199287">
    <property type="component" value="Unassembled WGS sequence"/>
</dbReference>
<dbReference type="OrthoDB" id="9834006at2"/>
<evidence type="ECO:0000313" key="3">
    <source>
        <dbReference type="Proteomes" id="UP000199287"/>
    </source>
</evidence>
<dbReference type="STRING" id="69895.SAMN05192551_101149"/>
<accession>A0A1I3ADJ1</accession>
<sequence length="123" mass="14452">MICSNNRQGFAFVEVMISLLIICLLLMVSLEVFSLTMLIKERSSSSYRLTNQVYSQMEQVIAGVSFDEIDQMTSIENTETFFTTRVTAKCDETDLEYRLIAIRYHTEQPWNDKRYYYVVDDNE</sequence>
<proteinExistence type="predicted"/>
<dbReference type="EMBL" id="FOQA01000001">
    <property type="protein sequence ID" value="SFH48144.1"/>
    <property type="molecule type" value="Genomic_DNA"/>
</dbReference>
<gene>
    <name evidence="2" type="ORF">SAMN05192551_101149</name>
</gene>
<evidence type="ECO:0000313" key="2">
    <source>
        <dbReference type="EMBL" id="SFH48144.1"/>
    </source>
</evidence>
<organism evidence="2 3">
    <name type="scientific">Tindallia magadiensis</name>
    <dbReference type="NCBI Taxonomy" id="69895"/>
    <lineage>
        <taxon>Bacteria</taxon>
        <taxon>Bacillati</taxon>
        <taxon>Bacillota</taxon>
        <taxon>Clostridia</taxon>
        <taxon>Peptostreptococcales</taxon>
        <taxon>Tindalliaceae</taxon>
        <taxon>Tindallia</taxon>
    </lineage>
</organism>
<keyword evidence="3" id="KW-1185">Reference proteome</keyword>
<dbReference type="RefSeq" id="WP_093368658.1">
    <property type="nucleotide sequence ID" value="NZ_FOQA01000001.1"/>
</dbReference>
<dbReference type="Pfam" id="PF07963">
    <property type="entry name" value="N_methyl"/>
    <property type="match status" value="1"/>
</dbReference>